<gene>
    <name evidence="2" type="ORF">AB8B22_02775</name>
</gene>
<reference evidence="2" key="1">
    <citation type="submission" date="2024-07" db="EMBL/GenBank/DDBJ databases">
        <authorList>
            <person name="Li X.-J."/>
            <person name="Wang X."/>
        </authorList>
    </citation>
    <scope>NUCLEOTIDE SEQUENCE</scope>
    <source>
        <strain evidence="2">HSP-334</strain>
    </source>
</reference>
<evidence type="ECO:0000313" key="2">
    <source>
        <dbReference type="EMBL" id="XDU67356.1"/>
    </source>
</evidence>
<dbReference type="RefSeq" id="WP_369711569.1">
    <property type="nucleotide sequence ID" value="NZ_CP165644.1"/>
</dbReference>
<feature type="transmembrane region" description="Helical" evidence="1">
    <location>
        <begin position="41"/>
        <end position="58"/>
    </location>
</feature>
<evidence type="ECO:0000256" key="1">
    <source>
        <dbReference type="SAM" id="Phobius"/>
    </source>
</evidence>
<dbReference type="EMBL" id="CP165644">
    <property type="protein sequence ID" value="XDU67356.1"/>
    <property type="molecule type" value="Genomic_DNA"/>
</dbReference>
<keyword evidence="1" id="KW-0472">Membrane</keyword>
<keyword evidence="1" id="KW-0812">Transmembrane</keyword>
<keyword evidence="1" id="KW-1133">Transmembrane helix</keyword>
<feature type="transmembrane region" description="Helical" evidence="1">
    <location>
        <begin position="12"/>
        <end position="29"/>
    </location>
</feature>
<accession>A0AB39VHF2</accession>
<sequence>MIEDLKVIIDNHGLFLILFFSGVLFGVVAQKMIDNQPVKPYIKRIAVAGMTMAIALSLNKVVGHFKAGFLYPWSPVLGFFGEALLETVNQKRYGISTGFLELLLEKLGFVKKRDDKNENISQK</sequence>
<evidence type="ECO:0008006" key="3">
    <source>
        <dbReference type="Google" id="ProtNLM"/>
    </source>
</evidence>
<dbReference type="KEGG" id="lrug:AB8B22_02775"/>
<proteinExistence type="predicted"/>
<protein>
    <recommendedName>
        <fullName evidence="3">Holin</fullName>
    </recommendedName>
</protein>
<dbReference type="AlphaFoldDB" id="A0AB39VHF2"/>
<organism evidence="2">
    <name type="scientific">Leptotrichia rugosa</name>
    <dbReference type="NCBI Taxonomy" id="3239302"/>
    <lineage>
        <taxon>Bacteria</taxon>
        <taxon>Fusobacteriati</taxon>
        <taxon>Fusobacteriota</taxon>
        <taxon>Fusobacteriia</taxon>
        <taxon>Fusobacteriales</taxon>
        <taxon>Leptotrichiaceae</taxon>
        <taxon>Leptotrichia</taxon>
    </lineage>
</organism>
<name>A0AB39VHF2_9FUSO</name>